<dbReference type="InterPro" id="IPR035513">
    <property type="entry name" value="Invertase/methylesterase_inhib"/>
</dbReference>
<protein>
    <recommendedName>
        <fullName evidence="4">Gnk2-homologous domain-containing protein</fullName>
    </recommendedName>
</protein>
<organism evidence="2 3">
    <name type="scientific">Arabis nemorensis</name>
    <dbReference type="NCBI Taxonomy" id="586526"/>
    <lineage>
        <taxon>Eukaryota</taxon>
        <taxon>Viridiplantae</taxon>
        <taxon>Streptophyta</taxon>
        <taxon>Embryophyta</taxon>
        <taxon>Tracheophyta</taxon>
        <taxon>Spermatophyta</taxon>
        <taxon>Magnoliopsida</taxon>
        <taxon>eudicotyledons</taxon>
        <taxon>Gunneridae</taxon>
        <taxon>Pentapetalae</taxon>
        <taxon>rosids</taxon>
        <taxon>malvids</taxon>
        <taxon>Brassicales</taxon>
        <taxon>Brassicaceae</taxon>
        <taxon>Arabideae</taxon>
        <taxon>Arabis</taxon>
    </lineage>
</organism>
<feature type="chain" id="PRO_5022044112" description="Gnk2-homologous domain-containing protein" evidence="1">
    <location>
        <begin position="22"/>
        <end position="74"/>
    </location>
</feature>
<dbReference type="OrthoDB" id="1057007at2759"/>
<dbReference type="InterPro" id="IPR006501">
    <property type="entry name" value="Pectinesterase_inhib_dom"/>
</dbReference>
<keyword evidence="3" id="KW-1185">Reference proteome</keyword>
<keyword evidence="1" id="KW-0732">Signal</keyword>
<dbReference type="GO" id="GO:0004857">
    <property type="term" value="F:enzyme inhibitor activity"/>
    <property type="evidence" value="ECO:0007669"/>
    <property type="project" value="InterPro"/>
</dbReference>
<evidence type="ECO:0000313" key="2">
    <source>
        <dbReference type="EMBL" id="VVB01000.1"/>
    </source>
</evidence>
<feature type="signal peptide" evidence="1">
    <location>
        <begin position="1"/>
        <end position="21"/>
    </location>
</feature>
<proteinExistence type="predicted"/>
<evidence type="ECO:0000256" key="1">
    <source>
        <dbReference type="SAM" id="SignalP"/>
    </source>
</evidence>
<evidence type="ECO:0000313" key="3">
    <source>
        <dbReference type="Proteomes" id="UP000489600"/>
    </source>
</evidence>
<sequence>MTNAMMMKLMVLSLLVVTIGADEYLMKKECSKTEYQVVCLKCLESDRSSYQSDLAGFASINAYCLESELARLAL</sequence>
<evidence type="ECO:0008006" key="4">
    <source>
        <dbReference type="Google" id="ProtNLM"/>
    </source>
</evidence>
<dbReference type="Proteomes" id="UP000489600">
    <property type="component" value="Unassembled WGS sequence"/>
</dbReference>
<accession>A0A565BH93</accession>
<gene>
    <name evidence="2" type="ORF">ANE_LOCUS11444</name>
</gene>
<dbReference type="AlphaFoldDB" id="A0A565BH93"/>
<dbReference type="SUPFAM" id="SSF101148">
    <property type="entry name" value="Plant invertase/pectin methylesterase inhibitor"/>
    <property type="match status" value="1"/>
</dbReference>
<reference evidence="2" key="1">
    <citation type="submission" date="2019-07" db="EMBL/GenBank/DDBJ databases">
        <authorList>
            <person name="Dittberner H."/>
        </authorList>
    </citation>
    <scope>NUCLEOTIDE SEQUENCE [LARGE SCALE GENOMIC DNA]</scope>
</reference>
<comment type="caution">
    <text evidence="2">The sequence shown here is derived from an EMBL/GenBank/DDBJ whole genome shotgun (WGS) entry which is preliminary data.</text>
</comment>
<dbReference type="Gene3D" id="1.20.140.40">
    <property type="entry name" value="Invertase/pectin methylesterase inhibitor family protein"/>
    <property type="match status" value="1"/>
</dbReference>
<dbReference type="NCBIfam" id="TIGR01614">
    <property type="entry name" value="PME_inhib"/>
    <property type="match status" value="1"/>
</dbReference>
<dbReference type="EMBL" id="CABITT030000004">
    <property type="protein sequence ID" value="VVB01000.1"/>
    <property type="molecule type" value="Genomic_DNA"/>
</dbReference>
<name>A0A565BH93_9BRAS</name>